<dbReference type="GO" id="GO:0030246">
    <property type="term" value="F:carbohydrate binding"/>
    <property type="evidence" value="ECO:0007669"/>
    <property type="project" value="InterPro"/>
</dbReference>
<dbReference type="NCBIfam" id="TIGR01643">
    <property type="entry name" value="YD_repeat_2x"/>
    <property type="match status" value="5"/>
</dbReference>
<feature type="domain" description="DUF6531" evidence="1">
    <location>
        <begin position="90"/>
        <end position="162"/>
    </location>
</feature>
<accession>A0A656HMI1</accession>
<dbReference type="Proteomes" id="UP000005317">
    <property type="component" value="Unassembled WGS sequence"/>
</dbReference>
<dbReference type="PANTHER" id="PTHR32305">
    <property type="match status" value="1"/>
</dbReference>
<dbReference type="PANTHER" id="PTHR32305:SF15">
    <property type="entry name" value="PROTEIN RHSA-RELATED"/>
    <property type="match status" value="1"/>
</dbReference>
<dbReference type="Pfam" id="PF05593">
    <property type="entry name" value="RHS_repeat"/>
    <property type="match status" value="4"/>
</dbReference>
<dbReference type="Pfam" id="PF20148">
    <property type="entry name" value="DUF6531"/>
    <property type="match status" value="1"/>
</dbReference>
<keyword evidence="3" id="KW-1185">Reference proteome</keyword>
<organism evidence="2 3">
    <name type="scientific">Thiothrix nivea (strain ATCC 35100 / DSM 5205 / JP2)</name>
    <dbReference type="NCBI Taxonomy" id="870187"/>
    <lineage>
        <taxon>Bacteria</taxon>
        <taxon>Pseudomonadati</taxon>
        <taxon>Pseudomonadota</taxon>
        <taxon>Gammaproteobacteria</taxon>
        <taxon>Thiotrichales</taxon>
        <taxon>Thiotrichaceae</taxon>
        <taxon>Thiothrix</taxon>
    </lineage>
</organism>
<dbReference type="Pfam" id="PF13620">
    <property type="entry name" value="CarboxypepD_reg"/>
    <property type="match status" value="1"/>
</dbReference>
<evidence type="ECO:0000313" key="3">
    <source>
        <dbReference type="Proteomes" id="UP000005317"/>
    </source>
</evidence>
<dbReference type="InterPro" id="IPR045351">
    <property type="entry name" value="DUF6531"/>
</dbReference>
<name>A0A656HMI1_THINJ</name>
<dbReference type="SUPFAM" id="SSF49452">
    <property type="entry name" value="Starch-binding domain-like"/>
    <property type="match status" value="1"/>
</dbReference>
<reference evidence="3" key="1">
    <citation type="journal article" date="2011" name="Stand. Genomic Sci.">
        <title>Genome sequence of the filamentous, gliding Thiothrix nivea neotype strain (JP2(T)).</title>
        <authorList>
            <person name="Lapidus A."/>
            <person name="Nolan M."/>
            <person name="Lucas S."/>
            <person name="Glavina Del Rio T."/>
            <person name="Tice H."/>
            <person name="Cheng J.F."/>
            <person name="Tapia R."/>
            <person name="Han C."/>
            <person name="Goodwin L."/>
            <person name="Pitluck S."/>
            <person name="Liolios K."/>
            <person name="Pagani I."/>
            <person name="Ivanova N."/>
            <person name="Huntemann M."/>
            <person name="Mavromatis K."/>
            <person name="Mikhailova N."/>
            <person name="Pati A."/>
            <person name="Chen A."/>
            <person name="Palaniappan K."/>
            <person name="Land M."/>
            <person name="Brambilla E.M."/>
            <person name="Rohde M."/>
            <person name="Abt B."/>
            <person name="Verbarg S."/>
            <person name="Goker M."/>
            <person name="Bristow J."/>
            <person name="Eisen J.A."/>
            <person name="Markowitz V."/>
            <person name="Hugenholtz P."/>
            <person name="Kyrpides N.C."/>
            <person name="Klenk H.P."/>
            <person name="Woyke T."/>
        </authorList>
    </citation>
    <scope>NUCLEOTIDE SEQUENCE [LARGE SCALE GENOMIC DNA]</scope>
    <source>
        <strain evidence="3">ATCC 35100 / DSM 5205 / JP2</strain>
    </source>
</reference>
<dbReference type="OrthoDB" id="5620365at2"/>
<dbReference type="AlphaFoldDB" id="A0A656HMI1"/>
<evidence type="ECO:0000313" key="2">
    <source>
        <dbReference type="EMBL" id="EIJ36560.1"/>
    </source>
</evidence>
<dbReference type="Gene3D" id="2.180.10.10">
    <property type="entry name" value="RHS repeat-associated core"/>
    <property type="match status" value="1"/>
</dbReference>
<sequence>MLSGRLIDMVTGTVLSGVTIQIDGKSVQTDAQGRYVLGDLACGVHEVYVSVNGFDTYKRSVDISSGGWLDIRLTNEKTTNGLVSESAIYGDPVNTATGNYVYQHRDLDIPGIGLSFQFDRTYNSRDAGNGPLGYGWSHNFNTHLRAENGNVTITWGDGHTETWVSDGQGGFSNQYGVFDTLIGDGGVYTLRKKNRMAYQFDVTGNLVSITDKNGNSQTLTYTSGKLTQITDTAGRSFTLAYDLSNRLVQITDPIDRTVGYTYDANGDLVTVTDPNKNQTHYTYDANHQMLTIVGPRGNTVVNNTYDADKRVVTYQTDAKGGATTYDYQELDRITTITDALGNITLHQHDDLLRLIKEVDPNGGVSLYEYDALGNRIRVTDKNGNVTQYDYDIRGNVTKKIDALGNVTIITYDGQDNPLSRTDALENTTTFSYDQYLRQTGGKFIG</sequence>
<dbReference type="SUPFAM" id="SSF69304">
    <property type="entry name" value="Tricorn protease N-terminal domain"/>
    <property type="match status" value="1"/>
</dbReference>
<protein>
    <submittedName>
        <fullName evidence="2">YD repeat protein</fullName>
    </submittedName>
</protein>
<dbReference type="Gene3D" id="2.60.40.1120">
    <property type="entry name" value="Carboxypeptidase-like, regulatory domain"/>
    <property type="match status" value="1"/>
</dbReference>
<dbReference type="InterPro" id="IPR006530">
    <property type="entry name" value="YD"/>
</dbReference>
<evidence type="ECO:0000259" key="1">
    <source>
        <dbReference type="Pfam" id="PF20148"/>
    </source>
</evidence>
<dbReference type="InterPro" id="IPR013784">
    <property type="entry name" value="Carb-bd-like_fold"/>
</dbReference>
<dbReference type="InterPro" id="IPR050708">
    <property type="entry name" value="T6SS_VgrG/RHS"/>
</dbReference>
<dbReference type="InterPro" id="IPR031325">
    <property type="entry name" value="RHS_repeat"/>
</dbReference>
<dbReference type="RefSeq" id="WP_002710432.1">
    <property type="nucleotide sequence ID" value="NZ_JH651384.1"/>
</dbReference>
<dbReference type="EMBL" id="JH651384">
    <property type="protein sequence ID" value="EIJ36560.1"/>
    <property type="molecule type" value="Genomic_DNA"/>
</dbReference>
<gene>
    <name evidence="2" type="ORF">Thini_4063</name>
</gene>
<proteinExistence type="predicted"/>